<proteinExistence type="predicted"/>
<reference evidence="1" key="1">
    <citation type="submission" date="2024-05" db="EMBL/GenBank/DDBJ databases">
        <title>Isolation and characterization of Sporomusa carbonis sp. nov., a carboxydotrophic hydrogenogen in the genus of Sporomusa isolated from a charcoal burning pile.</title>
        <authorList>
            <person name="Boeer T."/>
            <person name="Rosenbaum F."/>
            <person name="Eysell L."/>
            <person name="Mueller V."/>
            <person name="Daniel R."/>
            <person name="Poehlein A."/>
        </authorList>
    </citation>
    <scope>NUCLEOTIDE SEQUENCE [LARGE SCALE GENOMIC DNA]</scope>
    <source>
        <strain evidence="1">DSM 10669</strain>
    </source>
</reference>
<gene>
    <name evidence="1" type="ORF">SPSIL_039510</name>
</gene>
<evidence type="ECO:0008006" key="3">
    <source>
        <dbReference type="Google" id="ProtNLM"/>
    </source>
</evidence>
<evidence type="ECO:0000313" key="2">
    <source>
        <dbReference type="Proteomes" id="UP000216752"/>
    </source>
</evidence>
<name>A0ABZ3IPX1_9FIRM</name>
<keyword evidence="2" id="KW-1185">Reference proteome</keyword>
<evidence type="ECO:0000313" key="1">
    <source>
        <dbReference type="EMBL" id="XFO67732.1"/>
    </source>
</evidence>
<sequence length="195" mass="21612">MLRKIFMLFFMIFMFPSAICLASLIIDDYSPENFSFNVNLGVMDNEGTADQLNASYSITADLGSGFTGQYIYNDLETKITIDGNKRIKSKQINLLKNERNGISFLLGSSQNELVGYSSHTSIIAGIQGRVSIAPNTHAYAAMTTGNSVEGYAVGIGYNLTPNTELRLDYSNMRYKDLATEDITVKVPYGGIVYWF</sequence>
<dbReference type="Proteomes" id="UP000216752">
    <property type="component" value="Chromosome"/>
</dbReference>
<accession>A0ABZ3IPX1</accession>
<protein>
    <recommendedName>
        <fullName evidence="3">Outer membrane protein beta-barrel domain-containing protein</fullName>
    </recommendedName>
</protein>
<dbReference type="SUPFAM" id="SSF56935">
    <property type="entry name" value="Porins"/>
    <property type="match status" value="1"/>
</dbReference>
<dbReference type="EMBL" id="CP155573">
    <property type="protein sequence ID" value="XFO67732.1"/>
    <property type="molecule type" value="Genomic_DNA"/>
</dbReference>
<organism evidence="1 2">
    <name type="scientific">Sporomusa silvacetica DSM 10669</name>
    <dbReference type="NCBI Taxonomy" id="1123289"/>
    <lineage>
        <taxon>Bacteria</taxon>
        <taxon>Bacillati</taxon>
        <taxon>Bacillota</taxon>
        <taxon>Negativicutes</taxon>
        <taxon>Selenomonadales</taxon>
        <taxon>Sporomusaceae</taxon>
        <taxon>Sporomusa</taxon>
    </lineage>
</organism>
<dbReference type="RefSeq" id="WP_094607368.1">
    <property type="nucleotide sequence ID" value="NZ_CP155573.1"/>
</dbReference>